<dbReference type="Proteomes" id="UP000093080">
    <property type="component" value="Unassembled WGS sequence"/>
</dbReference>
<comment type="catalytic activity">
    <reaction evidence="1">
        <text>Hydrolyzes single-stranded DNA or mismatched double-stranded DNA and polynucleotides, releasing free uracil.</text>
        <dbReference type="EC" id="3.2.2.27"/>
    </reaction>
</comment>
<dbReference type="CDD" id="cd10030">
    <property type="entry name" value="UDG-F4_TTUDGA_SPO1dp_like"/>
    <property type="match status" value="1"/>
</dbReference>
<dbReference type="EMBL" id="MAGO01000012">
    <property type="protein sequence ID" value="OCC14434.1"/>
    <property type="molecule type" value="Genomic_DNA"/>
</dbReference>
<evidence type="ECO:0000256" key="11">
    <source>
        <dbReference type="ARBA" id="ARBA00023204"/>
    </source>
</evidence>
<keyword evidence="5" id="KW-0004">4Fe-4S</keyword>
<dbReference type="NCBIfam" id="TIGR00758">
    <property type="entry name" value="UDG_fam4"/>
    <property type="match status" value="1"/>
</dbReference>
<dbReference type="SMART" id="SM00987">
    <property type="entry name" value="UreE_C"/>
    <property type="match status" value="1"/>
</dbReference>
<gene>
    <name evidence="13" type="ORF">DBT_2163</name>
</gene>
<dbReference type="GO" id="GO:0051539">
    <property type="term" value="F:4 iron, 4 sulfur cluster binding"/>
    <property type="evidence" value="ECO:0007669"/>
    <property type="project" value="UniProtKB-KW"/>
</dbReference>
<dbReference type="GO" id="GO:0004844">
    <property type="term" value="F:uracil DNA N-glycosylase activity"/>
    <property type="evidence" value="ECO:0007669"/>
    <property type="project" value="UniProtKB-EC"/>
</dbReference>
<dbReference type="RefSeq" id="WP_083186771.1">
    <property type="nucleotide sequence ID" value="NZ_MAGO01000012.1"/>
</dbReference>
<evidence type="ECO:0000256" key="4">
    <source>
        <dbReference type="ARBA" id="ARBA00019403"/>
    </source>
</evidence>
<keyword evidence="7" id="KW-0227">DNA damage</keyword>
<organism evidence="13 14">
    <name type="scientific">Dissulfuribacter thermophilus</name>
    <dbReference type="NCBI Taxonomy" id="1156395"/>
    <lineage>
        <taxon>Bacteria</taxon>
        <taxon>Pseudomonadati</taxon>
        <taxon>Thermodesulfobacteriota</taxon>
        <taxon>Dissulfuribacteria</taxon>
        <taxon>Dissulfuribacterales</taxon>
        <taxon>Dissulfuribacteraceae</taxon>
        <taxon>Dissulfuribacter</taxon>
    </lineage>
</organism>
<dbReference type="AlphaFoldDB" id="A0A1B9F3M2"/>
<evidence type="ECO:0000256" key="5">
    <source>
        <dbReference type="ARBA" id="ARBA00022485"/>
    </source>
</evidence>
<evidence type="ECO:0000256" key="6">
    <source>
        <dbReference type="ARBA" id="ARBA00022723"/>
    </source>
</evidence>
<keyword evidence="6" id="KW-0479">Metal-binding</keyword>
<dbReference type="InterPro" id="IPR005122">
    <property type="entry name" value="Uracil-DNA_glycosylase-like"/>
</dbReference>
<dbReference type="SUPFAM" id="SSF52141">
    <property type="entry name" value="Uracil-DNA glycosylase-like"/>
    <property type="match status" value="1"/>
</dbReference>
<comment type="similarity">
    <text evidence="2">Belongs to the uracil-DNA glycosylase (UDG) superfamily. Type 4 (UDGa) family.</text>
</comment>
<evidence type="ECO:0000256" key="10">
    <source>
        <dbReference type="ARBA" id="ARBA00023014"/>
    </source>
</evidence>
<name>A0A1B9F3M2_9BACT</name>
<dbReference type="PANTHER" id="PTHR33693:SF1">
    <property type="entry name" value="TYPE-4 URACIL-DNA GLYCOSYLASE"/>
    <property type="match status" value="1"/>
</dbReference>
<sequence>MNNNPILNWLKYQKEKGVSYIARSEGIERLFNDLKLLKLEIETCTRCPLYKVRNHAVFGEGPLNASLIIVGEAPGREEDIEGRPFCGPSGELLDRMLKAIHLSREEIFITSVVKCRPPQNRAPLSKEIKACIPYLETQIKSIRPKAILALGEVAGKALTKANLPVKELRGKIHPTDHGQIIVTYHPAYILRFSGSQQEKAIKKAAWEDLQLLEKVLSGD</sequence>
<dbReference type="SMART" id="SM00986">
    <property type="entry name" value="UDG"/>
    <property type="match status" value="1"/>
</dbReference>
<dbReference type="InterPro" id="IPR051536">
    <property type="entry name" value="UDG_Type-4/5"/>
</dbReference>
<keyword evidence="9" id="KW-0408">Iron</keyword>
<dbReference type="Pfam" id="PF03167">
    <property type="entry name" value="UDG"/>
    <property type="match status" value="1"/>
</dbReference>
<evidence type="ECO:0000256" key="2">
    <source>
        <dbReference type="ARBA" id="ARBA00006521"/>
    </source>
</evidence>
<evidence type="ECO:0000313" key="13">
    <source>
        <dbReference type="EMBL" id="OCC14434.1"/>
    </source>
</evidence>
<dbReference type="PANTHER" id="PTHR33693">
    <property type="entry name" value="TYPE-5 URACIL-DNA GLYCOSYLASE"/>
    <property type="match status" value="1"/>
</dbReference>
<keyword evidence="10" id="KW-0411">Iron-sulfur</keyword>
<evidence type="ECO:0000256" key="7">
    <source>
        <dbReference type="ARBA" id="ARBA00022763"/>
    </source>
</evidence>
<dbReference type="Gene3D" id="3.40.470.10">
    <property type="entry name" value="Uracil-DNA glycosylase-like domain"/>
    <property type="match status" value="1"/>
</dbReference>
<dbReference type="PATRIC" id="fig|1156395.6.peg.2190"/>
<proteinExistence type="inferred from homology"/>
<comment type="caution">
    <text evidence="13">The sequence shown here is derived from an EMBL/GenBank/DDBJ whole genome shotgun (WGS) entry which is preliminary data.</text>
</comment>
<reference evidence="13 14" key="1">
    <citation type="submission" date="2016-06" db="EMBL/GenBank/DDBJ databases">
        <title>Respiratory ammonification of nitrate coupled to the oxidation of elemental sulfur in deep-sea autotrophic thermophilic bacteria.</title>
        <authorList>
            <person name="Slobodkina G.B."/>
            <person name="Mardanov A.V."/>
            <person name="Ravin N.V."/>
            <person name="Frolova A.A."/>
            <person name="Viryasiv M.B."/>
            <person name="Chernyh N.A."/>
            <person name="Bonch-Osmolovskaya E.A."/>
            <person name="Slobodkin A.I."/>
        </authorList>
    </citation>
    <scope>NUCLEOTIDE SEQUENCE [LARGE SCALE GENOMIC DNA]</scope>
    <source>
        <strain evidence="13 14">S69</strain>
    </source>
</reference>
<accession>A0A1B9F3M2</accession>
<dbReference type="GO" id="GO:0046872">
    <property type="term" value="F:metal ion binding"/>
    <property type="evidence" value="ECO:0007669"/>
    <property type="project" value="UniProtKB-KW"/>
</dbReference>
<dbReference type="InterPro" id="IPR005273">
    <property type="entry name" value="Ura-DNA_glyco_family4"/>
</dbReference>
<evidence type="ECO:0000313" key="14">
    <source>
        <dbReference type="Proteomes" id="UP000093080"/>
    </source>
</evidence>
<keyword evidence="11" id="KW-0234">DNA repair</keyword>
<keyword evidence="14" id="KW-1185">Reference proteome</keyword>
<dbReference type="STRING" id="1156395.DBT_2163"/>
<evidence type="ECO:0000259" key="12">
    <source>
        <dbReference type="SMART" id="SM00986"/>
    </source>
</evidence>
<dbReference type="InterPro" id="IPR036895">
    <property type="entry name" value="Uracil-DNA_glycosylase-like_sf"/>
</dbReference>
<dbReference type="GO" id="GO:0006281">
    <property type="term" value="P:DNA repair"/>
    <property type="evidence" value="ECO:0007669"/>
    <property type="project" value="UniProtKB-KW"/>
</dbReference>
<evidence type="ECO:0000256" key="1">
    <source>
        <dbReference type="ARBA" id="ARBA00001400"/>
    </source>
</evidence>
<dbReference type="EC" id="3.2.2.27" evidence="3"/>
<feature type="domain" description="Uracil-DNA glycosylase-like" evidence="12">
    <location>
        <begin position="58"/>
        <end position="210"/>
    </location>
</feature>
<evidence type="ECO:0000256" key="9">
    <source>
        <dbReference type="ARBA" id="ARBA00023004"/>
    </source>
</evidence>
<protein>
    <recommendedName>
        <fullName evidence="4">Type-4 uracil-DNA glycosylase</fullName>
        <ecNumber evidence="3">3.2.2.27</ecNumber>
    </recommendedName>
</protein>
<evidence type="ECO:0000256" key="8">
    <source>
        <dbReference type="ARBA" id="ARBA00022801"/>
    </source>
</evidence>
<evidence type="ECO:0000256" key="3">
    <source>
        <dbReference type="ARBA" id="ARBA00012030"/>
    </source>
</evidence>
<keyword evidence="8" id="KW-0378">Hydrolase</keyword>
<dbReference type="OrthoDB" id="5290748at2"/>